<dbReference type="PROSITE" id="PS51257">
    <property type="entry name" value="PROKAR_LIPOPROTEIN"/>
    <property type="match status" value="1"/>
</dbReference>
<keyword evidence="5" id="KW-1185">Reference proteome</keyword>
<comment type="caution">
    <text evidence="4">The sequence shown here is derived from an EMBL/GenBank/DDBJ whole genome shotgun (WGS) entry which is preliminary data.</text>
</comment>
<proteinExistence type="predicted"/>
<reference evidence="4 5" key="1">
    <citation type="submission" date="2018-04" db="EMBL/GenBank/DDBJ databases">
        <title>The genome of golden apple snail Pomacea canaliculata provides insight into stress tolerance and invasive adaptation.</title>
        <authorList>
            <person name="Liu C."/>
            <person name="Liu B."/>
            <person name="Ren Y."/>
            <person name="Zhang Y."/>
            <person name="Wang H."/>
            <person name="Li S."/>
            <person name="Jiang F."/>
            <person name="Yin L."/>
            <person name="Zhang G."/>
            <person name="Qian W."/>
            <person name="Fan W."/>
        </authorList>
    </citation>
    <scope>NUCLEOTIDE SEQUENCE [LARGE SCALE GENOMIC DNA]</scope>
    <source>
        <strain evidence="4">SZHN2017</strain>
        <tissue evidence="4">Muscle</tissue>
    </source>
</reference>
<evidence type="ECO:0000313" key="5">
    <source>
        <dbReference type="Proteomes" id="UP000245119"/>
    </source>
</evidence>
<evidence type="ECO:0000256" key="3">
    <source>
        <dbReference type="SAM" id="SignalP"/>
    </source>
</evidence>
<evidence type="ECO:0000313" key="4">
    <source>
        <dbReference type="EMBL" id="PVD27314.1"/>
    </source>
</evidence>
<feature type="compositionally biased region" description="Basic and acidic residues" evidence="1">
    <location>
        <begin position="205"/>
        <end position="217"/>
    </location>
</feature>
<gene>
    <name evidence="4" type="ORF">C0Q70_12470</name>
</gene>
<keyword evidence="2" id="KW-0812">Transmembrane</keyword>
<keyword evidence="2" id="KW-1133">Transmembrane helix</keyword>
<protein>
    <submittedName>
        <fullName evidence="4">Uncharacterized protein</fullName>
    </submittedName>
</protein>
<feature type="chain" id="PRO_5015457647" evidence="3">
    <location>
        <begin position="29"/>
        <end position="435"/>
    </location>
</feature>
<dbReference type="AlphaFoldDB" id="A0A2T7P1M6"/>
<feature type="region of interest" description="Disordered" evidence="1">
    <location>
        <begin position="205"/>
        <end position="233"/>
    </location>
</feature>
<organism evidence="4 5">
    <name type="scientific">Pomacea canaliculata</name>
    <name type="common">Golden apple snail</name>
    <dbReference type="NCBI Taxonomy" id="400727"/>
    <lineage>
        <taxon>Eukaryota</taxon>
        <taxon>Metazoa</taxon>
        <taxon>Spiralia</taxon>
        <taxon>Lophotrochozoa</taxon>
        <taxon>Mollusca</taxon>
        <taxon>Gastropoda</taxon>
        <taxon>Caenogastropoda</taxon>
        <taxon>Architaenioglossa</taxon>
        <taxon>Ampullarioidea</taxon>
        <taxon>Ampullariidae</taxon>
        <taxon>Pomacea</taxon>
    </lineage>
</organism>
<accession>A0A2T7P1M6</accession>
<sequence>MVFKGVCSYRVLYAFLVSFMSCLPSTDSFELKFLNDSPSVTVENGVESHLDFFLRDFASLNKLIRIIVQYQRSGGNYDNKCQMKHSKTSGCTVLFGPCECVGEQSGSFRYRLKMNFTEQDSGSLHFSIVDHNSFFVNVNVVSAVHATQYLTRPTTHQYKAMPVSTSAPLTTTIRPTTIPFSTTTPTTTSTMVDLATKAATRHLELDTPDPLKTEADNHNGGTEDEPESEEALQSNGTEFEMHFCCAVLTCLVSGMDPTVEESLTFHIEGNKTSFTFPLGVTSQIKFYVRNEDDFRVYVQHKAAEKDNYNTMCIVYQTASKVCSTNNNICRCPEDTNNAFSLNKIFLQSDAGLWMFRPWQHNNISKTVNVSISGQSQLTTTDVTSIAIVAVLSFITLVAIALTSVVNRHPGIITRLRRPPAIGEKTAKLWGHVDVR</sequence>
<dbReference type="EMBL" id="PZQS01000007">
    <property type="protein sequence ID" value="PVD27314.1"/>
    <property type="molecule type" value="Genomic_DNA"/>
</dbReference>
<name>A0A2T7P1M6_POMCA</name>
<evidence type="ECO:0000256" key="1">
    <source>
        <dbReference type="SAM" id="MobiDB-lite"/>
    </source>
</evidence>
<feature type="transmembrane region" description="Helical" evidence="2">
    <location>
        <begin position="385"/>
        <end position="406"/>
    </location>
</feature>
<keyword evidence="2" id="KW-0472">Membrane</keyword>
<evidence type="ECO:0000256" key="2">
    <source>
        <dbReference type="SAM" id="Phobius"/>
    </source>
</evidence>
<feature type="signal peptide" evidence="3">
    <location>
        <begin position="1"/>
        <end position="28"/>
    </location>
</feature>
<keyword evidence="3" id="KW-0732">Signal</keyword>
<dbReference type="Proteomes" id="UP000245119">
    <property type="component" value="Linkage Group LG7"/>
</dbReference>